<organism evidence="2 3">
    <name type="scientific">Caenorhabditis japonica</name>
    <dbReference type="NCBI Taxonomy" id="281687"/>
    <lineage>
        <taxon>Eukaryota</taxon>
        <taxon>Metazoa</taxon>
        <taxon>Ecdysozoa</taxon>
        <taxon>Nematoda</taxon>
        <taxon>Chromadorea</taxon>
        <taxon>Rhabditida</taxon>
        <taxon>Rhabditina</taxon>
        <taxon>Rhabditomorpha</taxon>
        <taxon>Rhabditoidea</taxon>
        <taxon>Rhabditidae</taxon>
        <taxon>Peloderinae</taxon>
        <taxon>Caenorhabditis</taxon>
    </lineage>
</organism>
<feature type="signal peptide" evidence="1">
    <location>
        <begin position="1"/>
        <end position="17"/>
    </location>
</feature>
<protein>
    <submittedName>
        <fullName evidence="2">Uncharacterized protein</fullName>
    </submittedName>
</protein>
<keyword evidence="1" id="KW-0732">Signal</keyword>
<evidence type="ECO:0000256" key="1">
    <source>
        <dbReference type="SAM" id="SignalP"/>
    </source>
</evidence>
<accession>A0A8R1DYD7</accession>
<dbReference type="AlphaFoldDB" id="A0A8R1DYD7"/>
<evidence type="ECO:0000313" key="3">
    <source>
        <dbReference type="Proteomes" id="UP000005237"/>
    </source>
</evidence>
<evidence type="ECO:0000313" key="2">
    <source>
        <dbReference type="EnsemblMetazoa" id="CJA16210.1"/>
    </source>
</evidence>
<sequence length="79" mass="8813">MRSLIVLFFVILSVVTAYERDTAIANGIAEANKEAVNFQDFDHFKNARKDVAGEIINATIEIIADKTKTKLIQIIDIFG</sequence>
<dbReference type="Proteomes" id="UP000005237">
    <property type="component" value="Unassembled WGS sequence"/>
</dbReference>
<reference evidence="2" key="2">
    <citation type="submission" date="2022-06" db="UniProtKB">
        <authorList>
            <consortium name="EnsemblMetazoa"/>
        </authorList>
    </citation>
    <scope>IDENTIFICATION</scope>
    <source>
        <strain evidence="2">DF5081</strain>
    </source>
</reference>
<feature type="chain" id="PRO_5035867876" evidence="1">
    <location>
        <begin position="18"/>
        <end position="79"/>
    </location>
</feature>
<reference evidence="3" key="1">
    <citation type="submission" date="2010-08" db="EMBL/GenBank/DDBJ databases">
        <authorList>
            <consortium name="Caenorhabditis japonica Sequencing Consortium"/>
            <person name="Wilson R.K."/>
        </authorList>
    </citation>
    <scope>NUCLEOTIDE SEQUENCE [LARGE SCALE GENOMIC DNA]</scope>
    <source>
        <strain evidence="3">DF5081</strain>
    </source>
</reference>
<dbReference type="EnsemblMetazoa" id="CJA16210.1">
    <property type="protein sequence ID" value="CJA16210.1"/>
    <property type="gene ID" value="WBGene00135414"/>
</dbReference>
<keyword evidence="3" id="KW-1185">Reference proteome</keyword>
<name>A0A8R1DYD7_CAEJA</name>
<proteinExistence type="predicted"/>